<dbReference type="Proteomes" id="UP000467428">
    <property type="component" value="Chromosome"/>
</dbReference>
<dbReference type="AlphaFoldDB" id="A0A7I7S356"/>
<dbReference type="GO" id="GO:0009253">
    <property type="term" value="P:peptidoglycan catabolic process"/>
    <property type="evidence" value="ECO:0007669"/>
    <property type="project" value="InterPro"/>
</dbReference>
<dbReference type="InterPro" id="IPR051922">
    <property type="entry name" value="Bact_Sporulation_Assoc"/>
</dbReference>
<dbReference type="Pfam" id="PF01471">
    <property type="entry name" value="PG_binding_1"/>
    <property type="match status" value="2"/>
</dbReference>
<evidence type="ECO:0000313" key="3">
    <source>
        <dbReference type="Proteomes" id="UP000467428"/>
    </source>
</evidence>
<organism evidence="2 3">
    <name type="scientific">Mycolicibacterium arabiense</name>
    <dbReference type="NCBI Taxonomy" id="1286181"/>
    <lineage>
        <taxon>Bacteria</taxon>
        <taxon>Bacillati</taxon>
        <taxon>Actinomycetota</taxon>
        <taxon>Actinomycetes</taxon>
        <taxon>Mycobacteriales</taxon>
        <taxon>Mycobacteriaceae</taxon>
        <taxon>Mycolicibacterium</taxon>
    </lineage>
</organism>
<dbReference type="CDD" id="cd02696">
    <property type="entry name" value="MurNAc-LAA"/>
    <property type="match status" value="1"/>
</dbReference>
<dbReference type="SUPFAM" id="SSF47090">
    <property type="entry name" value="PGBD-like"/>
    <property type="match status" value="2"/>
</dbReference>
<dbReference type="Pfam" id="PF01520">
    <property type="entry name" value="Amidase_3"/>
    <property type="match status" value="1"/>
</dbReference>
<dbReference type="InterPro" id="IPR002508">
    <property type="entry name" value="MurNAc-LAA_cat"/>
</dbReference>
<name>A0A7I7S356_9MYCO</name>
<evidence type="ECO:0000259" key="1">
    <source>
        <dbReference type="SMART" id="SM00646"/>
    </source>
</evidence>
<dbReference type="GO" id="GO:0008745">
    <property type="term" value="F:N-acetylmuramoyl-L-alanine amidase activity"/>
    <property type="evidence" value="ECO:0007669"/>
    <property type="project" value="InterPro"/>
</dbReference>
<evidence type="ECO:0000313" key="2">
    <source>
        <dbReference type="EMBL" id="BBY50385.1"/>
    </source>
</evidence>
<sequence>MLASLFGDSRGVLVVVRDLKGLVMSSLRRGDRGGAVTEIRASLAALGLVDSPDDDFTTGKHVALDVFDDDLDQAVRAFQQHRGLLVDGIVGEATYRALREASYRLGARTLAHQFGAPMYGDDVATLQARLQDLGFYHNLVDGHFGLQTHNSLMSYQREYGLYPDGICGPETLRSLYFLGSRVTGGSPHAIREEELVRRSGPRLSGKRIIIDPGRGGDDHGLIMTGPDGPVSEADILWDLASRLEGRMTAIGMETFLSRPVAGSPLDAERATTANTVGADLMISLRCATLPGPAANGVASFYFGNAHGSVSTIGRNLADFIQREVVARTGLRDCRTHGRTWDLLRLTRMPTVQVDVGYTSNPHDRELLVSANTRDAIAEGILAAVKRLYLLGKNDRPTGTFTFAELLAHELSVEQQAANG</sequence>
<gene>
    <name evidence="2" type="ORF">MARA_38530</name>
</gene>
<dbReference type="Gene3D" id="1.10.101.10">
    <property type="entry name" value="PGBD-like superfamily/PGBD"/>
    <property type="match status" value="2"/>
</dbReference>
<dbReference type="SMART" id="SM00646">
    <property type="entry name" value="Ami_3"/>
    <property type="match status" value="1"/>
</dbReference>
<proteinExistence type="predicted"/>
<dbReference type="PANTHER" id="PTHR30032:SF1">
    <property type="entry name" value="N-ACETYLMURAMOYL-L-ALANINE AMIDASE LYTC"/>
    <property type="match status" value="1"/>
</dbReference>
<dbReference type="InterPro" id="IPR036365">
    <property type="entry name" value="PGBD-like_sf"/>
</dbReference>
<geneLocation type="plasmid" evidence="3">
    <name>pjcm18538 dna</name>
</geneLocation>
<keyword evidence="3" id="KW-1185">Reference proteome</keyword>
<dbReference type="SUPFAM" id="SSF53187">
    <property type="entry name" value="Zn-dependent exopeptidases"/>
    <property type="match status" value="1"/>
</dbReference>
<dbReference type="KEGG" id="marz:MARA_38530"/>
<accession>A0A7I7S356</accession>
<reference evidence="2 3" key="1">
    <citation type="journal article" date="2019" name="Emerg. Microbes Infect.">
        <title>Comprehensive subspecies identification of 175 nontuberculous mycobacteria species based on 7547 genomic profiles.</title>
        <authorList>
            <person name="Matsumoto Y."/>
            <person name="Kinjo T."/>
            <person name="Motooka D."/>
            <person name="Nabeya D."/>
            <person name="Jung N."/>
            <person name="Uechi K."/>
            <person name="Horii T."/>
            <person name="Iida T."/>
            <person name="Fujita J."/>
            <person name="Nakamura S."/>
        </authorList>
    </citation>
    <scope>NUCLEOTIDE SEQUENCE [LARGE SCALE GENOMIC DNA]</scope>
    <source>
        <strain evidence="2 3">JCM 18538</strain>
    </source>
</reference>
<dbReference type="EMBL" id="AP022593">
    <property type="protein sequence ID" value="BBY50385.1"/>
    <property type="molecule type" value="Genomic_DNA"/>
</dbReference>
<feature type="domain" description="MurNAc-LAA" evidence="1">
    <location>
        <begin position="270"/>
        <end position="385"/>
    </location>
</feature>
<protein>
    <submittedName>
        <fullName evidence="2">N-acetylmuramoyl-L-alanine amidase</fullName>
    </submittedName>
</protein>
<dbReference type="Gene3D" id="3.40.630.40">
    <property type="entry name" value="Zn-dependent exopeptidases"/>
    <property type="match status" value="1"/>
</dbReference>
<dbReference type="PANTHER" id="PTHR30032">
    <property type="entry name" value="N-ACETYLMURAMOYL-L-ALANINE AMIDASE-RELATED"/>
    <property type="match status" value="1"/>
</dbReference>
<dbReference type="InterPro" id="IPR036366">
    <property type="entry name" value="PGBDSf"/>
</dbReference>
<dbReference type="InterPro" id="IPR002477">
    <property type="entry name" value="Peptidoglycan-bd-like"/>
</dbReference>